<reference evidence="2" key="1">
    <citation type="submission" date="2018-05" db="EMBL/GenBank/DDBJ databases">
        <authorList>
            <person name="Lanie J.A."/>
            <person name="Ng W.-L."/>
            <person name="Kazmierczak K.M."/>
            <person name="Andrzejewski T.M."/>
            <person name="Davidsen T.M."/>
            <person name="Wayne K.J."/>
            <person name="Tettelin H."/>
            <person name="Glass J.I."/>
            <person name="Rusch D."/>
            <person name="Podicherti R."/>
            <person name="Tsui H.-C.T."/>
            <person name="Winkler M.E."/>
        </authorList>
    </citation>
    <scope>NUCLEOTIDE SEQUENCE</scope>
    <source>
        <strain evidence="2">KNB</strain>
    </source>
</reference>
<keyword evidence="1" id="KW-0812">Transmembrane</keyword>
<keyword evidence="1" id="KW-1133">Transmembrane helix</keyword>
<feature type="transmembrane region" description="Helical" evidence="1">
    <location>
        <begin position="6"/>
        <end position="26"/>
    </location>
</feature>
<organism evidence="2">
    <name type="scientific">Candidatus Nitrotoga fabula</name>
    <dbReference type="NCBI Taxonomy" id="2182327"/>
    <lineage>
        <taxon>Bacteria</taxon>
        <taxon>Pseudomonadati</taxon>
        <taxon>Pseudomonadota</taxon>
        <taxon>Betaproteobacteria</taxon>
        <taxon>Nitrosomonadales</taxon>
        <taxon>Gallionellaceae</taxon>
        <taxon>Candidatus Nitrotoga</taxon>
    </lineage>
</organism>
<accession>A0A2X0RC30</accession>
<proteinExistence type="predicted"/>
<evidence type="ECO:0000256" key="1">
    <source>
        <dbReference type="SAM" id="Phobius"/>
    </source>
</evidence>
<dbReference type="EMBL" id="LS423452">
    <property type="protein sequence ID" value="SPS05144.1"/>
    <property type="molecule type" value="Genomic_DNA"/>
</dbReference>
<evidence type="ECO:0000313" key="2">
    <source>
        <dbReference type="EMBL" id="SPS05144.1"/>
    </source>
</evidence>
<dbReference type="AlphaFoldDB" id="A0A2X0RC30"/>
<name>A0A2X0RC30_9PROT</name>
<protein>
    <submittedName>
        <fullName evidence="2">Uncharacterized protein</fullName>
    </submittedName>
</protein>
<keyword evidence="1" id="KW-0472">Membrane</keyword>
<gene>
    <name evidence="2" type="ORF">NITFAB_0733</name>
</gene>
<sequence length="55" mass="5902">MDVSHPLDLLYLGCAVVALTGASLILKHKSEDHGKGSHGSLQSNNNLTMVRMHGF</sequence>